<organism evidence="2 3">
    <name type="scientific">Armillaria solidipes</name>
    <dbReference type="NCBI Taxonomy" id="1076256"/>
    <lineage>
        <taxon>Eukaryota</taxon>
        <taxon>Fungi</taxon>
        <taxon>Dikarya</taxon>
        <taxon>Basidiomycota</taxon>
        <taxon>Agaricomycotina</taxon>
        <taxon>Agaricomycetes</taxon>
        <taxon>Agaricomycetidae</taxon>
        <taxon>Agaricales</taxon>
        <taxon>Marasmiineae</taxon>
        <taxon>Physalacriaceae</taxon>
        <taxon>Armillaria</taxon>
    </lineage>
</organism>
<dbReference type="AlphaFoldDB" id="A0A2H3CTJ4"/>
<protein>
    <recommendedName>
        <fullName evidence="4">Ricin B lectin domain-containing protein</fullName>
    </recommendedName>
</protein>
<feature type="chain" id="PRO_5013930924" description="Ricin B lectin domain-containing protein" evidence="1">
    <location>
        <begin position="18"/>
        <end position="108"/>
    </location>
</feature>
<reference evidence="3" key="1">
    <citation type="journal article" date="2017" name="Nat. Ecol. Evol.">
        <title>Genome expansion and lineage-specific genetic innovations in the forest pathogenic fungi Armillaria.</title>
        <authorList>
            <person name="Sipos G."/>
            <person name="Prasanna A.N."/>
            <person name="Walter M.C."/>
            <person name="O'Connor E."/>
            <person name="Balint B."/>
            <person name="Krizsan K."/>
            <person name="Kiss B."/>
            <person name="Hess J."/>
            <person name="Varga T."/>
            <person name="Slot J."/>
            <person name="Riley R."/>
            <person name="Boka B."/>
            <person name="Rigling D."/>
            <person name="Barry K."/>
            <person name="Lee J."/>
            <person name="Mihaltcheva S."/>
            <person name="LaButti K."/>
            <person name="Lipzen A."/>
            <person name="Waldron R."/>
            <person name="Moloney N.M."/>
            <person name="Sperisen C."/>
            <person name="Kredics L."/>
            <person name="Vagvoelgyi C."/>
            <person name="Patrignani A."/>
            <person name="Fitzpatrick D."/>
            <person name="Nagy I."/>
            <person name="Doyle S."/>
            <person name="Anderson J.B."/>
            <person name="Grigoriev I.V."/>
            <person name="Gueldener U."/>
            <person name="Muensterkoetter M."/>
            <person name="Nagy L.G."/>
        </authorList>
    </citation>
    <scope>NUCLEOTIDE SEQUENCE [LARGE SCALE GENOMIC DNA]</scope>
    <source>
        <strain evidence="3">28-4</strain>
    </source>
</reference>
<sequence>MLKLLCFISLAVVSVSANLSPGTYHIFNYNENALKLSSSQVVGGSDSSGQLWQLTKPFPMPTSTVYAIMPILSDPNLTGSLMTFNNTGIFLSETGRGLQFVLNTSLFR</sequence>
<accession>A0A2H3CTJ4</accession>
<gene>
    <name evidence="2" type="ORF">ARMSODRAFT_947586</name>
</gene>
<proteinExistence type="predicted"/>
<evidence type="ECO:0000313" key="3">
    <source>
        <dbReference type="Proteomes" id="UP000218334"/>
    </source>
</evidence>
<name>A0A2H3CTJ4_9AGAR</name>
<evidence type="ECO:0000313" key="2">
    <source>
        <dbReference type="EMBL" id="PBK78626.1"/>
    </source>
</evidence>
<keyword evidence="3" id="KW-1185">Reference proteome</keyword>
<evidence type="ECO:0008006" key="4">
    <source>
        <dbReference type="Google" id="ProtNLM"/>
    </source>
</evidence>
<evidence type="ECO:0000256" key="1">
    <source>
        <dbReference type="SAM" id="SignalP"/>
    </source>
</evidence>
<keyword evidence="1" id="KW-0732">Signal</keyword>
<dbReference type="Proteomes" id="UP000218334">
    <property type="component" value="Unassembled WGS sequence"/>
</dbReference>
<dbReference type="EMBL" id="KZ293415">
    <property type="protein sequence ID" value="PBK78626.1"/>
    <property type="molecule type" value="Genomic_DNA"/>
</dbReference>
<feature type="signal peptide" evidence="1">
    <location>
        <begin position="1"/>
        <end position="17"/>
    </location>
</feature>